<dbReference type="EMBL" id="JQED01000024">
    <property type="protein sequence ID" value="KGJ91985.1"/>
    <property type="molecule type" value="Genomic_DNA"/>
</dbReference>
<organism evidence="2 3">
    <name type="scientific">Colwellia psychrerythraea</name>
    <name type="common">Vibrio psychroerythus</name>
    <dbReference type="NCBI Taxonomy" id="28229"/>
    <lineage>
        <taxon>Bacteria</taxon>
        <taxon>Pseudomonadati</taxon>
        <taxon>Pseudomonadota</taxon>
        <taxon>Gammaproteobacteria</taxon>
        <taxon>Alteromonadales</taxon>
        <taxon>Colwelliaceae</taxon>
        <taxon>Colwellia</taxon>
    </lineage>
</organism>
<accession>A0A099KP34</accession>
<evidence type="ECO:0000313" key="3">
    <source>
        <dbReference type="Proteomes" id="UP000029843"/>
    </source>
</evidence>
<evidence type="ECO:0000313" key="2">
    <source>
        <dbReference type="EMBL" id="KGJ91985.1"/>
    </source>
</evidence>
<gene>
    <name evidence="2" type="ORF">ND2E_3093</name>
</gene>
<name>A0A099KP34_COLPS</name>
<evidence type="ECO:0008006" key="4">
    <source>
        <dbReference type="Google" id="ProtNLM"/>
    </source>
</evidence>
<keyword evidence="1" id="KW-0732">Signal</keyword>
<dbReference type="Proteomes" id="UP000029843">
    <property type="component" value="Unassembled WGS sequence"/>
</dbReference>
<dbReference type="OrthoDB" id="9910643at2"/>
<proteinExistence type="predicted"/>
<feature type="signal peptide" evidence="1">
    <location>
        <begin position="1"/>
        <end position="24"/>
    </location>
</feature>
<dbReference type="AlphaFoldDB" id="A0A099KP34"/>
<feature type="chain" id="PRO_5001957467" description="Lipoprotein" evidence="1">
    <location>
        <begin position="25"/>
        <end position="94"/>
    </location>
</feature>
<protein>
    <recommendedName>
        <fullName evidence="4">Lipoprotein</fullName>
    </recommendedName>
</protein>
<sequence precursor="true">MTTNKAFALLYFSLCFCFLSTSYAQSCLTDTGITNEYNCQVSPDESSESDALLNSKNYITAFSYSTQIVELIAIENPNNHTLPCCNRGPPSKTL</sequence>
<evidence type="ECO:0000256" key="1">
    <source>
        <dbReference type="SAM" id="SignalP"/>
    </source>
</evidence>
<comment type="caution">
    <text evidence="2">The sequence shown here is derived from an EMBL/GenBank/DDBJ whole genome shotgun (WGS) entry which is preliminary data.</text>
</comment>
<reference evidence="2 3" key="1">
    <citation type="submission" date="2014-08" db="EMBL/GenBank/DDBJ databases">
        <title>Genomic and Phenotypic Diversity of Colwellia psychrerythraea strains from Disparate Marine Basins.</title>
        <authorList>
            <person name="Techtmann S.M."/>
            <person name="Stelling S.C."/>
            <person name="Utturkar S.M."/>
            <person name="Alshibli N."/>
            <person name="Harris A."/>
            <person name="Brown S.D."/>
            <person name="Hazen T.C."/>
        </authorList>
    </citation>
    <scope>NUCLEOTIDE SEQUENCE [LARGE SCALE GENOMIC DNA]</scope>
    <source>
        <strain evidence="2 3">ND2E</strain>
    </source>
</reference>